<accession>A0A2K1KJN4</accession>
<name>A0A2K1KJN4_PHYPA</name>
<feature type="compositionally biased region" description="Basic and acidic residues" evidence="1">
    <location>
        <begin position="694"/>
        <end position="706"/>
    </location>
</feature>
<protein>
    <submittedName>
        <fullName evidence="2 3">Uncharacterized protein</fullName>
    </submittedName>
</protein>
<dbReference type="Gramene" id="Pp3c5_14640V3.3">
    <property type="protein sequence ID" value="Pp3c5_14640V3.3"/>
    <property type="gene ID" value="Pp3c5_14640"/>
</dbReference>
<dbReference type="Gramene" id="Pp3c5_14640V3.1">
    <property type="protein sequence ID" value="Pp3c5_14640V3.1"/>
    <property type="gene ID" value="Pp3c5_14640"/>
</dbReference>
<evidence type="ECO:0000313" key="3">
    <source>
        <dbReference type="EnsemblPlants" id="Pp3c5_14640V3.1"/>
    </source>
</evidence>
<evidence type="ECO:0000313" key="2">
    <source>
        <dbReference type="EMBL" id="PNR53994.1"/>
    </source>
</evidence>
<dbReference type="GeneID" id="112282765"/>
<dbReference type="RefSeq" id="XP_024376592.1">
    <property type="nucleotide sequence ID" value="XM_024520824.2"/>
</dbReference>
<dbReference type="Gramene" id="Pp3c5_14640V3.5">
    <property type="protein sequence ID" value="Pp3c5_14640V3.5"/>
    <property type="gene ID" value="Pp3c5_14640"/>
</dbReference>
<evidence type="ECO:0000256" key="1">
    <source>
        <dbReference type="SAM" id="MobiDB-lite"/>
    </source>
</evidence>
<feature type="region of interest" description="Disordered" evidence="1">
    <location>
        <begin position="789"/>
        <end position="847"/>
    </location>
</feature>
<evidence type="ECO:0000313" key="4">
    <source>
        <dbReference type="Proteomes" id="UP000006727"/>
    </source>
</evidence>
<reference evidence="2 4" key="2">
    <citation type="journal article" date="2018" name="Plant J.">
        <title>The Physcomitrella patens chromosome-scale assembly reveals moss genome structure and evolution.</title>
        <authorList>
            <person name="Lang D."/>
            <person name="Ullrich K.K."/>
            <person name="Murat F."/>
            <person name="Fuchs J."/>
            <person name="Jenkins J."/>
            <person name="Haas F.B."/>
            <person name="Piednoel M."/>
            <person name="Gundlach H."/>
            <person name="Van Bel M."/>
            <person name="Meyberg R."/>
            <person name="Vives C."/>
            <person name="Morata J."/>
            <person name="Symeonidi A."/>
            <person name="Hiss M."/>
            <person name="Muchero W."/>
            <person name="Kamisugi Y."/>
            <person name="Saleh O."/>
            <person name="Blanc G."/>
            <person name="Decker E.L."/>
            <person name="van Gessel N."/>
            <person name="Grimwood J."/>
            <person name="Hayes R.D."/>
            <person name="Graham S.W."/>
            <person name="Gunter L.E."/>
            <person name="McDaniel S.F."/>
            <person name="Hoernstein S.N.W."/>
            <person name="Larsson A."/>
            <person name="Li F.W."/>
            <person name="Perroud P.F."/>
            <person name="Phillips J."/>
            <person name="Ranjan P."/>
            <person name="Rokshar D.S."/>
            <person name="Rothfels C.J."/>
            <person name="Schneider L."/>
            <person name="Shu S."/>
            <person name="Stevenson D.W."/>
            <person name="Thummler F."/>
            <person name="Tillich M."/>
            <person name="Villarreal Aguilar J.C."/>
            <person name="Widiez T."/>
            <person name="Wong G.K."/>
            <person name="Wymore A."/>
            <person name="Zhang Y."/>
            <person name="Zimmer A.D."/>
            <person name="Quatrano R.S."/>
            <person name="Mayer K.F.X."/>
            <person name="Goodstein D."/>
            <person name="Casacuberta J.M."/>
            <person name="Vandepoele K."/>
            <person name="Reski R."/>
            <person name="Cuming A.C."/>
            <person name="Tuskan G.A."/>
            <person name="Maumus F."/>
            <person name="Salse J."/>
            <person name="Schmutz J."/>
            <person name="Rensing S.A."/>
        </authorList>
    </citation>
    <scope>NUCLEOTIDE SEQUENCE [LARGE SCALE GENOMIC DNA]</scope>
    <source>
        <strain evidence="3 4">cv. Gransden 2004</strain>
    </source>
</reference>
<dbReference type="EnsemblPlants" id="Pp3c5_14640V3.2">
    <property type="protein sequence ID" value="Pp3c5_14640V3.2"/>
    <property type="gene ID" value="Pp3c5_14640"/>
</dbReference>
<reference evidence="2 4" key="1">
    <citation type="journal article" date="2008" name="Science">
        <title>The Physcomitrella genome reveals evolutionary insights into the conquest of land by plants.</title>
        <authorList>
            <person name="Rensing S."/>
            <person name="Lang D."/>
            <person name="Zimmer A."/>
            <person name="Terry A."/>
            <person name="Salamov A."/>
            <person name="Shapiro H."/>
            <person name="Nishiyama T."/>
            <person name="Perroud P.-F."/>
            <person name="Lindquist E."/>
            <person name="Kamisugi Y."/>
            <person name="Tanahashi T."/>
            <person name="Sakakibara K."/>
            <person name="Fujita T."/>
            <person name="Oishi K."/>
            <person name="Shin-I T."/>
            <person name="Kuroki Y."/>
            <person name="Toyoda A."/>
            <person name="Suzuki Y."/>
            <person name="Hashimoto A."/>
            <person name="Yamaguchi K."/>
            <person name="Sugano A."/>
            <person name="Kohara Y."/>
            <person name="Fujiyama A."/>
            <person name="Anterola A."/>
            <person name="Aoki S."/>
            <person name="Ashton N."/>
            <person name="Barbazuk W.B."/>
            <person name="Barker E."/>
            <person name="Bennetzen J."/>
            <person name="Bezanilla M."/>
            <person name="Blankenship R."/>
            <person name="Cho S.H."/>
            <person name="Dutcher S."/>
            <person name="Estelle M."/>
            <person name="Fawcett J.A."/>
            <person name="Gundlach H."/>
            <person name="Hanada K."/>
            <person name="Heyl A."/>
            <person name="Hicks K.A."/>
            <person name="Hugh J."/>
            <person name="Lohr M."/>
            <person name="Mayer K."/>
            <person name="Melkozernov A."/>
            <person name="Murata T."/>
            <person name="Nelson D."/>
            <person name="Pils B."/>
            <person name="Prigge M."/>
            <person name="Reiss B."/>
            <person name="Renner T."/>
            <person name="Rombauts S."/>
            <person name="Rushton P."/>
            <person name="Sanderfoot A."/>
            <person name="Schween G."/>
            <person name="Shiu S.-H."/>
            <person name="Stueber K."/>
            <person name="Theodoulou F.L."/>
            <person name="Tu H."/>
            <person name="Van de Peer Y."/>
            <person name="Verrier P.J."/>
            <person name="Waters E."/>
            <person name="Wood A."/>
            <person name="Yang L."/>
            <person name="Cove D."/>
            <person name="Cuming A."/>
            <person name="Hasebe M."/>
            <person name="Lucas S."/>
            <person name="Mishler D.B."/>
            <person name="Reski R."/>
            <person name="Grigoriev I."/>
            <person name="Quatrano R.S."/>
            <person name="Boore J.L."/>
        </authorList>
    </citation>
    <scope>NUCLEOTIDE SEQUENCE [LARGE SCALE GENOMIC DNA]</scope>
    <source>
        <strain evidence="3 4">cv. Gransden 2004</strain>
    </source>
</reference>
<dbReference type="EnsemblPlants" id="Pp3c5_14640V3.3">
    <property type="protein sequence ID" value="Pp3c5_14640V3.3"/>
    <property type="gene ID" value="Pp3c5_14640"/>
</dbReference>
<dbReference type="PaxDb" id="3218-PP1S169_155V6.1"/>
<dbReference type="EnsemblPlants" id="Pp3c5_14640V3.5">
    <property type="protein sequence ID" value="Pp3c5_14640V3.5"/>
    <property type="gene ID" value="Pp3c5_14640"/>
</dbReference>
<gene>
    <name evidence="3" type="primary">LOC112282765</name>
    <name evidence="2" type="ORF">PHYPA_007670</name>
</gene>
<dbReference type="EnsemblPlants" id="Pp3c5_14640V3.1">
    <property type="protein sequence ID" value="Pp3c5_14640V3.1"/>
    <property type="gene ID" value="Pp3c5_14640"/>
</dbReference>
<feature type="region of interest" description="Disordered" evidence="1">
    <location>
        <begin position="647"/>
        <end position="733"/>
    </location>
</feature>
<dbReference type="Proteomes" id="UP000006727">
    <property type="component" value="Chromosome 5"/>
</dbReference>
<reference evidence="3" key="3">
    <citation type="submission" date="2020-12" db="UniProtKB">
        <authorList>
            <consortium name="EnsemblPlants"/>
        </authorList>
    </citation>
    <scope>IDENTIFICATION</scope>
</reference>
<dbReference type="OrthoDB" id="10350843at2759"/>
<dbReference type="EMBL" id="ABEU02000005">
    <property type="protein sequence ID" value="PNR53994.1"/>
    <property type="molecule type" value="Genomic_DNA"/>
</dbReference>
<dbReference type="KEGG" id="ppp:112282765"/>
<sequence>MVKYTRMEENKRVYNEEYDTDEYETLTCECHHLARAKELNGSRRKPFFCIYCKTVYKDKNKLNLHRLEGCVAVNGDGKKTTLKIYPVFGKGQRGEIEDILIKHGHMNPRKKPSRAKRKKSVTALKESDTYMEVGMAVQAAHEEQNPLRPQKLKVRGTLTSREASKKHINSRDCEMQISYAHHEQVVSNPNSHDSLVGGQGEMQVQMQLTREQVEAQAREVANYMLSDASMVSCPESVPCPGLWHLMQFQLLPSDFPDVKDDSFLQAFTDFVDKGLIDLALPKSYGTWYMERETDASEEEKSAVKLTISRFKLVGGRPDLHARHKENSALQAFLQNQKEWFHYELQKKAAEKELCVRRERYIKDRLSDYDAREHDRRELAIWRWSPLLHLLKSDVIEGVPRRPWYHSDAELKKIAHAILTNRNRIVSDPPHCPLIVRMFKIVSLYCYGKVSTLADPVTGLLRETMLNYSTNRSAAPVLQMSAQAVLNDGCFLFANLPPYSEAQVEILEDVNVLLHGMAMEREVVVQKVQGFLRTVRQRAAGDMATLHPNEFRVLWCGGDASTIADALKTFMLCLKSREDLDMGWVPFPSGHPDYDSVAVMQAREAVLKAVHKLHEQRMLSDKTRLLSASARLQAFDIITRNKIHGSLETSVVKPPRKTTDYRGNGSPGKEDSEDESKLERHSSFSTTNGSADIELDSRSSHELKDTGIDVGKPHRRHELLNEPPRKPCNTSPDLNLNLDSNDSYDPASPVMKCDSTFTAHMADFHVPKPNSPPKMVSVLGVEVRASDPDADRCVPRVSKTSASVSASAERSLENYSRRVPHLFNSPSSFSSSTASLRSNTRKDSDEEH</sequence>
<proteinExistence type="predicted"/>
<keyword evidence="4" id="KW-1185">Reference proteome</keyword>
<feature type="compositionally biased region" description="Low complexity" evidence="1">
    <location>
        <begin position="821"/>
        <end position="837"/>
    </location>
</feature>
<organism evidence="2">
    <name type="scientific">Physcomitrium patens</name>
    <name type="common">Spreading-leaved earth moss</name>
    <name type="synonym">Physcomitrella patens</name>
    <dbReference type="NCBI Taxonomy" id="3218"/>
    <lineage>
        <taxon>Eukaryota</taxon>
        <taxon>Viridiplantae</taxon>
        <taxon>Streptophyta</taxon>
        <taxon>Embryophyta</taxon>
        <taxon>Bryophyta</taxon>
        <taxon>Bryophytina</taxon>
        <taxon>Bryopsida</taxon>
        <taxon>Funariidae</taxon>
        <taxon>Funariales</taxon>
        <taxon>Funariaceae</taxon>
        <taxon>Physcomitrium</taxon>
    </lineage>
</organism>
<dbReference type="AlphaFoldDB" id="A0A2K1KJN4"/>
<dbReference type="Gramene" id="Pp3c5_14640V3.2">
    <property type="protein sequence ID" value="Pp3c5_14640V3.2"/>
    <property type="gene ID" value="Pp3c5_14640"/>
</dbReference>